<dbReference type="EMBL" id="LOED01000037">
    <property type="protein sequence ID" value="KXG74913.1"/>
    <property type="molecule type" value="Genomic_DNA"/>
</dbReference>
<protein>
    <submittedName>
        <fullName evidence="2">Uncharacterized protein</fullName>
    </submittedName>
</protein>
<evidence type="ECO:0000256" key="1">
    <source>
        <dbReference type="SAM" id="SignalP"/>
    </source>
</evidence>
<dbReference type="STRING" id="520764.AN618_21380"/>
<dbReference type="InParanoid" id="A0A140L2Y8"/>
<proteinExistence type="predicted"/>
<dbReference type="Proteomes" id="UP000070427">
    <property type="component" value="Unassembled WGS sequence"/>
</dbReference>
<organism evidence="2 3">
    <name type="scientific">Fervidicola ferrireducens</name>
    <dbReference type="NCBI Taxonomy" id="520764"/>
    <lineage>
        <taxon>Bacteria</taxon>
        <taxon>Bacillati</taxon>
        <taxon>Bacillota</taxon>
        <taxon>Clostridia</taxon>
        <taxon>Thermosediminibacterales</taxon>
        <taxon>Thermosediminibacteraceae</taxon>
        <taxon>Fervidicola</taxon>
    </lineage>
</organism>
<comment type="caution">
    <text evidence="2">The sequence shown here is derived from an EMBL/GenBank/DDBJ whole genome shotgun (WGS) entry which is preliminary data.</text>
</comment>
<gene>
    <name evidence="2" type="ORF">AN618_21380</name>
</gene>
<name>A0A140L2Y8_9FIRM</name>
<keyword evidence="1" id="KW-0732">Signal</keyword>
<dbReference type="AlphaFoldDB" id="A0A140L2Y8"/>
<dbReference type="RefSeq" id="WP_066354836.1">
    <property type="nucleotide sequence ID" value="NZ_LOED01000037.1"/>
</dbReference>
<feature type="signal peptide" evidence="1">
    <location>
        <begin position="1"/>
        <end position="22"/>
    </location>
</feature>
<sequence>MKKLISLTIAVAILMTLGVAFADPVIQRVDVLIRGDRGTIGTISTRGYVVNDEVYIPLTAVIRVLRKDALPLPARDQLLGGEDGLIYAPFISFATERGYKVTRDVALEAKIDALKARMAKLPFARPFNKSVVLNVIK</sequence>
<keyword evidence="3" id="KW-1185">Reference proteome</keyword>
<feature type="chain" id="PRO_5007491536" evidence="1">
    <location>
        <begin position="23"/>
        <end position="137"/>
    </location>
</feature>
<reference evidence="2 3" key="1">
    <citation type="submission" date="2015-12" db="EMBL/GenBank/DDBJ databases">
        <title>Draft genome sequnece of Fervidicola ferrireducens strain Y170.</title>
        <authorList>
            <person name="Patel B.K."/>
        </authorList>
    </citation>
    <scope>NUCLEOTIDE SEQUENCE [LARGE SCALE GENOMIC DNA]</scope>
    <source>
        <strain evidence="2 3">Y170</strain>
    </source>
</reference>
<accession>A0A140L2Y8</accession>
<evidence type="ECO:0000313" key="2">
    <source>
        <dbReference type="EMBL" id="KXG74913.1"/>
    </source>
</evidence>
<evidence type="ECO:0000313" key="3">
    <source>
        <dbReference type="Proteomes" id="UP000070427"/>
    </source>
</evidence>